<feature type="compositionally biased region" description="Polar residues" evidence="1">
    <location>
        <begin position="33"/>
        <end position="49"/>
    </location>
</feature>
<sequence>MGRKEQKERKRISAAKTCQSLDGWCTNKQIESHNQSLNENAPNTNTAISKQHDSIDSPPAKISRTTKQSDFKPLAFTNDVGKLLNATMNYEELSMAMRTLYDSRKFFLLNNHFKPPLEYIFPSQFLHKCQRQFKARYLTDCKWMIYSPLINGAYCIHCSVMIPISKRQNLGIFVNKLFTAFHKLDEKAKQHQTKISHRDAMILSETFCNSIKKPTENFDTRFDEERKINVERNRPIVNTIAERLFHNGISNRNAKYTSPRIQNEIITTIGYDIIRSDLVKEINAATFYSILADEVTSHNREELAFCIRFVDQNKDICEEFLSFLHVPRITGEVIASTMIQFLQDANLDLKNIRGQGYDGAANMSSDNVGVQRKIKNESPKAGYMSTAVDIALILL</sequence>
<protein>
    <submittedName>
        <fullName evidence="4">Uncharacterized protein LOC136091081</fullName>
    </submittedName>
</protein>
<dbReference type="PANTHER" id="PTHR45749">
    <property type="match status" value="1"/>
</dbReference>
<evidence type="ECO:0000259" key="2">
    <source>
        <dbReference type="Pfam" id="PF14291"/>
    </source>
</evidence>
<gene>
    <name evidence="4" type="primary">LOC136091081</name>
</gene>
<name>A0ABM4DI27_HYDVU</name>
<dbReference type="InterPro" id="IPR025398">
    <property type="entry name" value="DUF4371"/>
</dbReference>
<dbReference type="RefSeq" id="XP_065674137.1">
    <property type="nucleotide sequence ID" value="XM_065818065.1"/>
</dbReference>
<reference evidence="4" key="1">
    <citation type="submission" date="2025-08" db="UniProtKB">
        <authorList>
            <consortium name="RefSeq"/>
        </authorList>
    </citation>
    <scope>IDENTIFICATION</scope>
</reference>
<feature type="region of interest" description="Disordered" evidence="1">
    <location>
        <begin position="33"/>
        <end position="65"/>
    </location>
</feature>
<proteinExistence type="predicted"/>
<evidence type="ECO:0000313" key="4">
    <source>
        <dbReference type="RefSeq" id="XP_065674137.1"/>
    </source>
</evidence>
<accession>A0ABM4DI27</accession>
<dbReference type="PANTHER" id="PTHR45749:SF37">
    <property type="entry name" value="OS05G0311600 PROTEIN"/>
    <property type="match status" value="1"/>
</dbReference>
<feature type="domain" description="DUF4371" evidence="2">
    <location>
        <begin position="251"/>
        <end position="366"/>
    </location>
</feature>
<evidence type="ECO:0000256" key="1">
    <source>
        <dbReference type="SAM" id="MobiDB-lite"/>
    </source>
</evidence>
<evidence type="ECO:0000313" key="3">
    <source>
        <dbReference type="Proteomes" id="UP001652625"/>
    </source>
</evidence>
<dbReference type="Pfam" id="PF14291">
    <property type="entry name" value="DUF4371"/>
    <property type="match status" value="1"/>
</dbReference>
<dbReference type="Proteomes" id="UP001652625">
    <property type="component" value="Chromosome 14"/>
</dbReference>
<organism evidence="3 4">
    <name type="scientific">Hydra vulgaris</name>
    <name type="common">Hydra</name>
    <name type="synonym">Hydra attenuata</name>
    <dbReference type="NCBI Taxonomy" id="6087"/>
    <lineage>
        <taxon>Eukaryota</taxon>
        <taxon>Metazoa</taxon>
        <taxon>Cnidaria</taxon>
        <taxon>Hydrozoa</taxon>
        <taxon>Hydroidolina</taxon>
        <taxon>Anthoathecata</taxon>
        <taxon>Aplanulata</taxon>
        <taxon>Hydridae</taxon>
        <taxon>Hydra</taxon>
    </lineage>
</organism>
<dbReference type="GeneID" id="136091081"/>
<keyword evidence="3" id="KW-1185">Reference proteome</keyword>